<comment type="caution">
    <text evidence="2">The sequence shown here is derived from an EMBL/GenBank/DDBJ whole genome shotgun (WGS) entry which is preliminary data.</text>
</comment>
<evidence type="ECO:0000313" key="3">
    <source>
        <dbReference type="Proteomes" id="UP000218282"/>
    </source>
</evidence>
<accession>A0A2A5RT95</accession>
<feature type="transmembrane region" description="Helical" evidence="1">
    <location>
        <begin position="7"/>
        <end position="28"/>
    </location>
</feature>
<evidence type="ECO:0000256" key="1">
    <source>
        <dbReference type="SAM" id="Phobius"/>
    </source>
</evidence>
<keyword evidence="3" id="KW-1185">Reference proteome</keyword>
<dbReference type="Proteomes" id="UP000218282">
    <property type="component" value="Unassembled WGS sequence"/>
</dbReference>
<keyword evidence="1" id="KW-0472">Membrane</keyword>
<dbReference type="AlphaFoldDB" id="A0A2A5RT95"/>
<protein>
    <submittedName>
        <fullName evidence="2">Uncharacterized protein</fullName>
    </submittedName>
</protein>
<reference evidence="2 3" key="1">
    <citation type="submission" date="2014-12" db="EMBL/GenBank/DDBJ databases">
        <title>Draft genome sequences of 10 type strains of Lactococcus.</title>
        <authorList>
            <person name="Sun Z."/>
            <person name="Zhong Z."/>
            <person name="Liu W."/>
            <person name="Zhang W."/>
            <person name="Zhang H."/>
        </authorList>
    </citation>
    <scope>NUCLEOTIDE SEQUENCE [LARGE SCALE GENOMIC DNA]</scope>
    <source>
        <strain evidence="2 3">DSM 6634</strain>
    </source>
</reference>
<dbReference type="RefSeq" id="WP_096815451.1">
    <property type="nucleotide sequence ID" value="NZ_JXJW01000054.1"/>
</dbReference>
<dbReference type="EMBL" id="JXJW01000054">
    <property type="protein sequence ID" value="PCS03290.1"/>
    <property type="molecule type" value="Genomic_DNA"/>
</dbReference>
<proteinExistence type="predicted"/>
<evidence type="ECO:0000313" key="2">
    <source>
        <dbReference type="EMBL" id="PCS03290.1"/>
    </source>
</evidence>
<gene>
    <name evidence="2" type="ORF">RU86_GL001942</name>
</gene>
<organism evidence="2 3">
    <name type="scientific">Pseudolactococcus piscium</name>
    <dbReference type="NCBI Taxonomy" id="1364"/>
    <lineage>
        <taxon>Bacteria</taxon>
        <taxon>Bacillati</taxon>
        <taxon>Bacillota</taxon>
        <taxon>Bacilli</taxon>
        <taxon>Lactobacillales</taxon>
        <taxon>Streptococcaceae</taxon>
        <taxon>Pseudolactococcus</taxon>
    </lineage>
</organism>
<keyword evidence="1" id="KW-0812">Transmembrane</keyword>
<keyword evidence="1" id="KW-1133">Transmembrane helix</keyword>
<sequence>MKKIKKIIKIFVIGLVCLFISVLIIGFLNPVWETTDAIAFVKSGLDASTKGDTKKFAELSNINEKDLKSGFDESLNDLTQSFDTIKSEKYNKYFSKKNVSDLLKISKYRVESAKETKGGFKVKVIVSPFIGFKHIETELENKLTFENVRNQGVDPENAEEVIAFTYSEMIDLMIENIKNPSYGADKEMNIRVNGNNGDYIISDLDMKECIRALADLPN</sequence>
<name>A0A2A5RT95_9LACT</name>